<keyword evidence="1" id="KW-1133">Transmembrane helix</keyword>
<evidence type="ECO:0000313" key="2">
    <source>
        <dbReference type="EMBL" id="RFZ92097.1"/>
    </source>
</evidence>
<proteinExistence type="predicted"/>
<evidence type="ECO:0000313" key="3">
    <source>
        <dbReference type="Proteomes" id="UP000264217"/>
    </source>
</evidence>
<comment type="caution">
    <text evidence="2">The sequence shown here is derived from an EMBL/GenBank/DDBJ whole genome shotgun (WGS) entry which is preliminary data.</text>
</comment>
<dbReference type="Proteomes" id="UP000264217">
    <property type="component" value="Unassembled WGS sequence"/>
</dbReference>
<protein>
    <submittedName>
        <fullName evidence="2">Uncharacterized protein</fullName>
    </submittedName>
</protein>
<feature type="transmembrane region" description="Helical" evidence="1">
    <location>
        <begin position="56"/>
        <end position="77"/>
    </location>
</feature>
<keyword evidence="3" id="KW-1185">Reference proteome</keyword>
<keyword evidence="1" id="KW-0812">Transmembrane</keyword>
<feature type="transmembrane region" description="Helical" evidence="1">
    <location>
        <begin position="27"/>
        <end position="44"/>
    </location>
</feature>
<sequence>MKAISFVIAFFIQLLIIYAAYANKYFAVIFFLILFYGLFLRLYSKELKHFANAGWGILYGSISAVLGAVGLFVLFMSQWGVSC</sequence>
<dbReference type="EMBL" id="QWDC01000002">
    <property type="protein sequence ID" value="RFZ92097.1"/>
    <property type="molecule type" value="Genomic_DNA"/>
</dbReference>
<dbReference type="AlphaFoldDB" id="A0A372NU28"/>
<name>A0A372NU28_9SPHI</name>
<evidence type="ECO:0000256" key="1">
    <source>
        <dbReference type="SAM" id="Phobius"/>
    </source>
</evidence>
<organism evidence="2 3">
    <name type="scientific">Mucilaginibacter conchicola</name>
    <dbReference type="NCBI Taxonomy" id="2303333"/>
    <lineage>
        <taxon>Bacteria</taxon>
        <taxon>Pseudomonadati</taxon>
        <taxon>Bacteroidota</taxon>
        <taxon>Sphingobacteriia</taxon>
        <taxon>Sphingobacteriales</taxon>
        <taxon>Sphingobacteriaceae</taxon>
        <taxon>Mucilaginibacter</taxon>
    </lineage>
</organism>
<accession>A0A372NU28</accession>
<reference evidence="2 3" key="1">
    <citation type="submission" date="2018-08" db="EMBL/GenBank/DDBJ databases">
        <title>Mucilaginibacter sp. MYSH2.</title>
        <authorList>
            <person name="Seo T."/>
        </authorList>
    </citation>
    <scope>NUCLEOTIDE SEQUENCE [LARGE SCALE GENOMIC DNA]</scope>
    <source>
        <strain evidence="2 3">MYSH2</strain>
    </source>
</reference>
<gene>
    <name evidence="2" type="ORF">D0C36_11670</name>
</gene>
<feature type="transmembrane region" description="Helical" evidence="1">
    <location>
        <begin position="5"/>
        <end position="21"/>
    </location>
</feature>
<keyword evidence="1" id="KW-0472">Membrane</keyword>